<dbReference type="InterPro" id="IPR038763">
    <property type="entry name" value="DHH_sf"/>
</dbReference>
<dbReference type="SUPFAM" id="SSF64182">
    <property type="entry name" value="DHH phosphoesterases"/>
    <property type="match status" value="1"/>
</dbReference>
<dbReference type="EMBL" id="FOIL01000043">
    <property type="protein sequence ID" value="SET78424.1"/>
    <property type="molecule type" value="Genomic_DNA"/>
</dbReference>
<dbReference type="InterPro" id="IPR004610">
    <property type="entry name" value="RecJ"/>
</dbReference>
<evidence type="ECO:0000259" key="6">
    <source>
        <dbReference type="Pfam" id="PF01368"/>
    </source>
</evidence>
<dbReference type="GO" id="GO:0006310">
    <property type="term" value="P:DNA recombination"/>
    <property type="evidence" value="ECO:0007669"/>
    <property type="project" value="InterPro"/>
</dbReference>
<dbReference type="RefSeq" id="WP_074650093.1">
    <property type="nucleotide sequence ID" value="NZ_FOIL01000043.1"/>
</dbReference>
<dbReference type="PANTHER" id="PTHR30255">
    <property type="entry name" value="SINGLE-STRANDED-DNA-SPECIFIC EXONUCLEASE RECJ"/>
    <property type="match status" value="1"/>
</dbReference>
<dbReference type="PANTHER" id="PTHR30255:SF2">
    <property type="entry name" value="SINGLE-STRANDED-DNA-SPECIFIC EXONUCLEASE RECJ"/>
    <property type="match status" value="1"/>
</dbReference>
<dbReference type="Gene3D" id="3.10.310.30">
    <property type="match status" value="1"/>
</dbReference>
<keyword evidence="4" id="KW-0378">Hydrolase</keyword>
<dbReference type="STRING" id="1526.SAMN02910262_02338"/>
<evidence type="ECO:0000259" key="7">
    <source>
        <dbReference type="Pfam" id="PF02272"/>
    </source>
</evidence>
<dbReference type="NCBIfam" id="TIGR00644">
    <property type="entry name" value="recJ"/>
    <property type="match status" value="1"/>
</dbReference>
<dbReference type="eggNOG" id="COG0608">
    <property type="taxonomic scope" value="Bacteria"/>
</dbReference>
<keyword evidence="5 9" id="KW-0269">Exonuclease</keyword>
<comment type="similarity">
    <text evidence="1">Belongs to the RecJ family.</text>
</comment>
<dbReference type="InterPro" id="IPR041122">
    <property type="entry name" value="RecJ_OB"/>
</dbReference>
<dbReference type="GO" id="GO:0008409">
    <property type="term" value="F:5'-3' exonuclease activity"/>
    <property type="evidence" value="ECO:0007669"/>
    <property type="project" value="InterPro"/>
</dbReference>
<dbReference type="Gene3D" id="3.90.1640.30">
    <property type="match status" value="1"/>
</dbReference>
<evidence type="ECO:0000256" key="3">
    <source>
        <dbReference type="ARBA" id="ARBA00022722"/>
    </source>
</evidence>
<evidence type="ECO:0000256" key="5">
    <source>
        <dbReference type="ARBA" id="ARBA00022839"/>
    </source>
</evidence>
<dbReference type="Pfam" id="PF02272">
    <property type="entry name" value="DHHA1"/>
    <property type="match status" value="1"/>
</dbReference>
<dbReference type="GO" id="GO:0006281">
    <property type="term" value="P:DNA repair"/>
    <property type="evidence" value="ECO:0007669"/>
    <property type="project" value="InterPro"/>
</dbReference>
<feature type="domain" description="RecJ OB" evidence="8">
    <location>
        <begin position="460"/>
        <end position="567"/>
    </location>
</feature>
<dbReference type="InterPro" id="IPR003156">
    <property type="entry name" value="DHHA1_dom"/>
</dbReference>
<reference evidence="9 10" key="1">
    <citation type="submission" date="2016-10" db="EMBL/GenBank/DDBJ databases">
        <authorList>
            <person name="de Groot N.N."/>
        </authorList>
    </citation>
    <scope>NUCLEOTIDE SEQUENCE [LARGE SCALE GENOMIC DNA]</scope>
    <source>
        <strain evidence="9 10">KH1P1</strain>
    </source>
</reference>
<accession>A0A1I0H3X9</accession>
<feature type="domain" description="DDH" evidence="6">
    <location>
        <begin position="82"/>
        <end position="237"/>
    </location>
</feature>
<evidence type="ECO:0000256" key="1">
    <source>
        <dbReference type="ARBA" id="ARBA00005915"/>
    </source>
</evidence>
<protein>
    <recommendedName>
        <fullName evidence="2">Single-stranded-DNA-specific exonuclease RecJ</fullName>
    </recommendedName>
</protein>
<gene>
    <name evidence="9" type="ORF">SAMN04487771_104317</name>
</gene>
<evidence type="ECO:0000313" key="9">
    <source>
        <dbReference type="EMBL" id="SET78424.1"/>
    </source>
</evidence>
<keyword evidence="10" id="KW-1185">Reference proteome</keyword>
<dbReference type="Proteomes" id="UP000199820">
    <property type="component" value="Unassembled WGS sequence"/>
</dbReference>
<evidence type="ECO:0000259" key="8">
    <source>
        <dbReference type="Pfam" id="PF17768"/>
    </source>
</evidence>
<evidence type="ECO:0000256" key="4">
    <source>
        <dbReference type="ARBA" id="ARBA00022801"/>
    </source>
</evidence>
<name>A0A1I0H3X9_9FIRM</name>
<dbReference type="InterPro" id="IPR051673">
    <property type="entry name" value="SSDNA_exonuclease_RecJ"/>
</dbReference>
<sequence length="572" mass="63373">MAQTAPQQWMVYTKKADFRHIADRFGIDPVLARILTNRGIVGDEAIDRYLNGTLKDLYDPALLRGADRASEILLQKIRDKKRIRVVGDYDIDGVCSTYILVSALSALGADVDHRIPHRIKDGYGINEAIIDEALADGIDTIITCDNGISAFSQVEKAKTSGMTVIVTDHHEIPKDGDREVIPPADVVIDPKMSESGYPFPEICGAVVAWKLIAVLFRNAGRPDSDWMKYLDFAAIATVGDVMPLIDENRIIVKYGLPAVERTENPGLRALIEKTGAGQHALTAYTIGFVIGPAINAGGRLESADLAEELFLSKNPFAIEELSKRLVELNDERKDMTEEETVRASEIVESQYEDDKVLVVYLPGCHESLAGIIAGRLREKYQKPSIVLTDGETSVKGSGRSIENYHMFAKLTEVKDLLLKFGGHPMAAGLSIDRENVDEFRRRLNENSGLTDADLTAKIWIDVPMPIGYVSEKLIGELEMLEPFGQANDKPIFAEAGLGIRSCRVLGKNRNVVKMTLVEPDGHAMEAVVFTGGDCFEEERGGRTTVDIVYYPEINEYNGRKSLQAVVRRYRFR</sequence>
<evidence type="ECO:0000313" key="10">
    <source>
        <dbReference type="Proteomes" id="UP000199820"/>
    </source>
</evidence>
<feature type="domain" description="DHHA1" evidence="7">
    <location>
        <begin position="353"/>
        <end position="445"/>
    </location>
</feature>
<dbReference type="Pfam" id="PF17768">
    <property type="entry name" value="RecJ_OB"/>
    <property type="match status" value="1"/>
</dbReference>
<dbReference type="InterPro" id="IPR001667">
    <property type="entry name" value="DDH_dom"/>
</dbReference>
<dbReference type="AlphaFoldDB" id="A0A1I0H3X9"/>
<dbReference type="Pfam" id="PF01368">
    <property type="entry name" value="DHH"/>
    <property type="match status" value="1"/>
</dbReference>
<organism evidence="9 10">
    <name type="scientific">[Clostridium] aminophilum</name>
    <dbReference type="NCBI Taxonomy" id="1526"/>
    <lineage>
        <taxon>Bacteria</taxon>
        <taxon>Bacillati</taxon>
        <taxon>Bacillota</taxon>
        <taxon>Clostridia</taxon>
        <taxon>Lachnospirales</taxon>
        <taxon>Lachnospiraceae</taxon>
    </lineage>
</organism>
<evidence type="ECO:0000256" key="2">
    <source>
        <dbReference type="ARBA" id="ARBA00019841"/>
    </source>
</evidence>
<proteinExistence type="inferred from homology"/>
<dbReference type="GO" id="GO:0003676">
    <property type="term" value="F:nucleic acid binding"/>
    <property type="evidence" value="ECO:0007669"/>
    <property type="project" value="InterPro"/>
</dbReference>
<keyword evidence="3" id="KW-0540">Nuclease</keyword>